<dbReference type="RefSeq" id="WP_019691738.1">
    <property type="nucleotide sequence ID" value="NZ_AFOY02000018.1"/>
</dbReference>
<gene>
    <name evidence="2" type="ORF">HK44_012670</name>
</gene>
<dbReference type="Pfam" id="PF07313">
    <property type="entry name" value="AmiA-like"/>
    <property type="match status" value="1"/>
</dbReference>
<name>A0A010SH13_PSEFL</name>
<reference evidence="2 3" key="1">
    <citation type="journal article" date="2011" name="J. Bacteriol.">
        <title>Draft genome sequence of the polycyclic aromatic hydrocarbon-degrading, genetically engineered bioluminescent bioreporter Pseudomonas fluorescens HK44.</title>
        <authorList>
            <person name="Chauhan A."/>
            <person name="Layton A.C."/>
            <person name="Williams D.E."/>
            <person name="Smartt A.E."/>
            <person name="Ripp S."/>
            <person name="Karpinets T.V."/>
            <person name="Brown S.D."/>
            <person name="Sayler G.S."/>
        </authorList>
    </citation>
    <scope>NUCLEOTIDE SEQUENCE [LARGE SCALE GENOMIC DNA]</scope>
    <source>
        <strain evidence="2 3">HK44</strain>
    </source>
</reference>
<dbReference type="Proteomes" id="UP000022611">
    <property type="component" value="Unassembled WGS sequence"/>
</dbReference>
<dbReference type="eggNOG" id="COG2027">
    <property type="taxonomic scope" value="Bacteria"/>
</dbReference>
<dbReference type="PATRIC" id="fig|1042209.11.peg.4943"/>
<feature type="region of interest" description="Disordered" evidence="1">
    <location>
        <begin position="21"/>
        <end position="41"/>
    </location>
</feature>
<evidence type="ECO:0008006" key="4">
    <source>
        <dbReference type="Google" id="ProtNLM"/>
    </source>
</evidence>
<dbReference type="InterPro" id="IPR038765">
    <property type="entry name" value="Papain-like_cys_pep_sf"/>
</dbReference>
<dbReference type="AlphaFoldDB" id="A0A010SH13"/>
<dbReference type="Gene3D" id="2.30.260.10">
    <property type="entry name" value="putative xylanase like domain"/>
    <property type="match status" value="1"/>
</dbReference>
<dbReference type="PROSITE" id="PS51257">
    <property type="entry name" value="PROKAR_LIPOPROTEIN"/>
    <property type="match status" value="1"/>
</dbReference>
<comment type="caution">
    <text evidence="2">The sequence shown here is derived from an EMBL/GenBank/DDBJ whole genome shotgun (WGS) entry which is preliminary data.</text>
</comment>
<dbReference type="Gene3D" id="1.10.3670.10">
    <property type="entry name" value="Putative xylanase like domain"/>
    <property type="match status" value="1"/>
</dbReference>
<evidence type="ECO:0000313" key="2">
    <source>
        <dbReference type="EMBL" id="EXF92395.1"/>
    </source>
</evidence>
<accession>A0A010SH13</accession>
<dbReference type="OrthoDB" id="9796191at2"/>
<dbReference type="EMBL" id="AFOY02000018">
    <property type="protein sequence ID" value="EXF92395.1"/>
    <property type="molecule type" value="Genomic_DNA"/>
</dbReference>
<dbReference type="InterPro" id="IPR010846">
    <property type="entry name" value="AmiA-like"/>
</dbReference>
<protein>
    <recommendedName>
        <fullName evidence="4">Lipoprotein</fullName>
    </recommendedName>
</protein>
<organism evidence="2 3">
    <name type="scientific">Pseudomonas fluorescens HK44</name>
    <dbReference type="NCBI Taxonomy" id="1042209"/>
    <lineage>
        <taxon>Bacteria</taxon>
        <taxon>Pseudomonadati</taxon>
        <taxon>Pseudomonadota</taxon>
        <taxon>Gammaproteobacteria</taxon>
        <taxon>Pseudomonadales</taxon>
        <taxon>Pseudomonadaceae</taxon>
        <taxon>Pseudomonas</taxon>
    </lineage>
</organism>
<dbReference type="SUPFAM" id="SSF54001">
    <property type="entry name" value="Cysteine proteinases"/>
    <property type="match status" value="1"/>
</dbReference>
<sequence length="284" mass="31637">MRRSAVFLLASMLTACGTGLPAESRTEVGNGPSANEPIPLEMDGYTASKLDALLKERSAINPDDIGQMNNLISREFLGRPYSANRLQGSATTPEELVVDFRGLDCFTYLDYVEALRKSNNEADFFKNLIQTRYVNGNLDYLHRRHFFTDWSQAEQKLADDVTAQISPHAVTVVKRLNRKADGSAYLPGVPMTERTITYIPSAFVNDHVISRLQTGDYVGIYTQLAGLDVTHTGFFINKDEGPVLRNASSKKKNREVVDSPFKDYIAKTPGIVVLRARQSVPENQ</sequence>
<evidence type="ECO:0000256" key="1">
    <source>
        <dbReference type="SAM" id="MobiDB-lite"/>
    </source>
</evidence>
<evidence type="ECO:0000313" key="3">
    <source>
        <dbReference type="Proteomes" id="UP000022611"/>
    </source>
</evidence>
<proteinExistence type="predicted"/>
<dbReference type="HOGENOM" id="CLU_065574_1_0_6"/>